<dbReference type="PANTHER" id="PTHR43827">
    <property type="entry name" value="2,5-DIKETO-D-GLUCONIC ACID REDUCTASE"/>
    <property type="match status" value="1"/>
</dbReference>
<feature type="domain" description="NADP-dependent oxidoreductase" evidence="7">
    <location>
        <begin position="45"/>
        <end position="286"/>
    </location>
</feature>
<organism evidence="8 9">
    <name type="scientific">Halteria grandinella</name>
    <dbReference type="NCBI Taxonomy" id="5974"/>
    <lineage>
        <taxon>Eukaryota</taxon>
        <taxon>Sar</taxon>
        <taxon>Alveolata</taxon>
        <taxon>Ciliophora</taxon>
        <taxon>Intramacronucleata</taxon>
        <taxon>Spirotrichea</taxon>
        <taxon>Stichotrichia</taxon>
        <taxon>Sporadotrichida</taxon>
        <taxon>Halteriidae</taxon>
        <taxon>Halteria</taxon>
    </lineage>
</organism>
<keyword evidence="9" id="KW-1185">Reference proteome</keyword>
<keyword evidence="3" id="KW-0560">Oxidoreductase</keyword>
<evidence type="ECO:0000256" key="1">
    <source>
        <dbReference type="ARBA" id="ARBA00007905"/>
    </source>
</evidence>
<dbReference type="Pfam" id="PF00248">
    <property type="entry name" value="Aldo_ket_red"/>
    <property type="match status" value="1"/>
</dbReference>
<feature type="active site" description="Proton donor" evidence="4">
    <location>
        <position position="58"/>
    </location>
</feature>
<dbReference type="Proteomes" id="UP000785679">
    <property type="component" value="Unassembled WGS sequence"/>
</dbReference>
<dbReference type="AlphaFoldDB" id="A0A8J8NKX1"/>
<evidence type="ECO:0000313" key="9">
    <source>
        <dbReference type="Proteomes" id="UP000785679"/>
    </source>
</evidence>
<evidence type="ECO:0000256" key="6">
    <source>
        <dbReference type="PIRSR" id="PIRSR000097-3"/>
    </source>
</evidence>
<dbReference type="InterPro" id="IPR023210">
    <property type="entry name" value="NADP_OxRdtase_dom"/>
</dbReference>
<accession>A0A8J8NKX1</accession>
<gene>
    <name evidence="8" type="ORF">FGO68_gene15910</name>
</gene>
<sequence>MEGTKSSLWTKTFKLNDGCGREAEMPQFGFGCYHIESEEPIYESIKVGYRNIDSAAYYQNEEFVGRQVKRAYADFGLKRSDFFISTKVFNDMMGYENTQKAVEIALKNLDLEYIDLMFLHFPATEGLEKDDQQHVVNRHGSWKALEEYVEAGKIKFIGISNFLPLHIEDLLKVCKIRPVVNQFEIHPMYVEKDTIECCRKHNIIVQAYSPFAQFHKTLIEHPTLVRIAEERKLDIARVILLWHLHPSNNFAVLAKSMTPSRIASNIQLANLEPLSDNDIADINELSKCPPITICWKAHGYP</sequence>
<evidence type="ECO:0000259" key="7">
    <source>
        <dbReference type="Pfam" id="PF00248"/>
    </source>
</evidence>
<evidence type="ECO:0000256" key="5">
    <source>
        <dbReference type="PIRSR" id="PIRSR000097-2"/>
    </source>
</evidence>
<dbReference type="InterPro" id="IPR018170">
    <property type="entry name" value="Aldo/ket_reductase_CS"/>
</dbReference>
<dbReference type="PIRSF" id="PIRSF000097">
    <property type="entry name" value="AKR"/>
    <property type="match status" value="1"/>
</dbReference>
<dbReference type="Gene3D" id="3.20.20.100">
    <property type="entry name" value="NADP-dependent oxidoreductase domain"/>
    <property type="match status" value="1"/>
</dbReference>
<evidence type="ECO:0000256" key="4">
    <source>
        <dbReference type="PIRSR" id="PIRSR000097-1"/>
    </source>
</evidence>
<dbReference type="GO" id="GO:0016616">
    <property type="term" value="F:oxidoreductase activity, acting on the CH-OH group of donors, NAD or NADP as acceptor"/>
    <property type="evidence" value="ECO:0007669"/>
    <property type="project" value="UniProtKB-ARBA"/>
</dbReference>
<protein>
    <recommendedName>
        <fullName evidence="7">NADP-dependent oxidoreductase domain-containing protein</fullName>
    </recommendedName>
</protein>
<dbReference type="PROSITE" id="PS00062">
    <property type="entry name" value="ALDOKETO_REDUCTASE_2"/>
    <property type="match status" value="1"/>
</dbReference>
<name>A0A8J8NKX1_HALGN</name>
<proteinExistence type="inferred from homology"/>
<dbReference type="PRINTS" id="PR00069">
    <property type="entry name" value="ALDKETRDTASE"/>
</dbReference>
<dbReference type="CDD" id="cd19071">
    <property type="entry name" value="AKR_AKR1-5-like"/>
    <property type="match status" value="1"/>
</dbReference>
<dbReference type="OrthoDB" id="416253at2759"/>
<evidence type="ECO:0000256" key="2">
    <source>
        <dbReference type="ARBA" id="ARBA00022857"/>
    </source>
</evidence>
<comment type="similarity">
    <text evidence="1">Belongs to the aldo/keto reductase family.</text>
</comment>
<dbReference type="PANTHER" id="PTHR43827:SF3">
    <property type="entry name" value="NADP-DEPENDENT OXIDOREDUCTASE DOMAIN-CONTAINING PROTEIN"/>
    <property type="match status" value="1"/>
</dbReference>
<comment type="caution">
    <text evidence="8">The sequence shown here is derived from an EMBL/GenBank/DDBJ whole genome shotgun (WGS) entry which is preliminary data.</text>
</comment>
<dbReference type="InterPro" id="IPR036812">
    <property type="entry name" value="NAD(P)_OxRdtase_dom_sf"/>
</dbReference>
<evidence type="ECO:0000313" key="8">
    <source>
        <dbReference type="EMBL" id="TNV77153.1"/>
    </source>
</evidence>
<dbReference type="PROSITE" id="PS00063">
    <property type="entry name" value="ALDOKETO_REDUCTASE_3"/>
    <property type="match status" value="1"/>
</dbReference>
<feature type="binding site" evidence="5">
    <location>
        <position position="120"/>
    </location>
    <ligand>
        <name>substrate</name>
    </ligand>
</feature>
<dbReference type="SUPFAM" id="SSF51430">
    <property type="entry name" value="NAD(P)-linked oxidoreductase"/>
    <property type="match status" value="1"/>
</dbReference>
<dbReference type="EMBL" id="RRYP01012385">
    <property type="protein sequence ID" value="TNV77153.1"/>
    <property type="molecule type" value="Genomic_DNA"/>
</dbReference>
<feature type="site" description="Lowers pKa of active site Tyr" evidence="6">
    <location>
        <position position="87"/>
    </location>
</feature>
<reference evidence="8" key="1">
    <citation type="submission" date="2019-06" db="EMBL/GenBank/DDBJ databases">
        <authorList>
            <person name="Zheng W."/>
        </authorList>
    </citation>
    <scope>NUCLEOTIDE SEQUENCE</scope>
    <source>
        <strain evidence="8">QDHG01</strain>
    </source>
</reference>
<keyword evidence="2" id="KW-0521">NADP</keyword>
<evidence type="ECO:0000256" key="3">
    <source>
        <dbReference type="ARBA" id="ARBA00023002"/>
    </source>
</evidence>
<dbReference type="InterPro" id="IPR020471">
    <property type="entry name" value="AKR"/>
</dbReference>